<evidence type="ECO:0000313" key="1">
    <source>
        <dbReference type="Proteomes" id="UP001652661"/>
    </source>
</evidence>
<evidence type="ECO:0000313" key="4">
    <source>
        <dbReference type="RefSeq" id="XP_070140730.1"/>
    </source>
</evidence>
<dbReference type="RefSeq" id="XP_070140730.1">
    <property type="nucleotide sequence ID" value="XM_070284629.1"/>
</dbReference>
<dbReference type="RefSeq" id="XP_070140731.1">
    <property type="nucleotide sequence ID" value="XM_070284630.1"/>
</dbReference>
<evidence type="ECO:0000313" key="3">
    <source>
        <dbReference type="RefSeq" id="XP_070140729.1"/>
    </source>
</evidence>
<evidence type="ECO:0000313" key="2">
    <source>
        <dbReference type="RefSeq" id="XP_017018887.1"/>
    </source>
</evidence>
<accession>A0A6P4I8L8</accession>
<dbReference type="Proteomes" id="UP001652661">
    <property type="component" value="Chromosome 2R"/>
</dbReference>
<name>A0A6P4I8L8_DROKI</name>
<dbReference type="OrthoDB" id="7848683at2759"/>
<evidence type="ECO:0000313" key="5">
    <source>
        <dbReference type="RefSeq" id="XP_070140731.1"/>
    </source>
</evidence>
<reference evidence="1 3" key="1">
    <citation type="submission" date="2025-05" db="UniProtKB">
        <authorList>
            <consortium name="RefSeq"/>
        </authorList>
    </citation>
    <scope>NUCLEOTIDE SEQUENCE [LARGE SCALE GENOMIC DNA]</scope>
    <source>
        <strain evidence="1 3">14028-0561.14</strain>
        <tissue evidence="3 4">Whole fly</tissue>
    </source>
</reference>
<keyword evidence="1" id="KW-1185">Reference proteome</keyword>
<organism evidence="1 6">
    <name type="scientific">Drosophila kikkawai</name>
    <name type="common">Fruit fly</name>
    <dbReference type="NCBI Taxonomy" id="30033"/>
    <lineage>
        <taxon>Eukaryota</taxon>
        <taxon>Metazoa</taxon>
        <taxon>Ecdysozoa</taxon>
        <taxon>Arthropoda</taxon>
        <taxon>Hexapoda</taxon>
        <taxon>Insecta</taxon>
        <taxon>Pterygota</taxon>
        <taxon>Neoptera</taxon>
        <taxon>Endopterygota</taxon>
        <taxon>Diptera</taxon>
        <taxon>Brachycera</taxon>
        <taxon>Muscomorpha</taxon>
        <taxon>Ephydroidea</taxon>
        <taxon>Drosophilidae</taxon>
        <taxon>Drosophila</taxon>
        <taxon>Sophophora</taxon>
    </lineage>
</organism>
<sequence>MTSNIRVLAIATETSESSDKPPKTSNPKAYFEFDFEKHMQKLLLNGEKPQKLDENAIERFAATEIMRNGKQYYEFGPDNFKSRAIISGPAFDPKGVLPRVKDRISKEHWVNENVIQYRKNSMQYIQQIVSEALREEEREICEYLCYLNKNYIK</sequence>
<evidence type="ECO:0000313" key="6">
    <source>
        <dbReference type="RefSeq" id="XP_070140732.1"/>
    </source>
</evidence>
<gene>
    <name evidence="2 3 4 5 6" type="primary">LOC108072323</name>
</gene>
<dbReference type="RefSeq" id="XP_017018887.1">
    <property type="nucleotide sequence ID" value="XM_017163398.1"/>
</dbReference>
<dbReference type="AlphaFoldDB" id="A0A6P4I8L8"/>
<dbReference type="RefSeq" id="XP_070140729.1">
    <property type="nucleotide sequence ID" value="XM_070284628.1"/>
</dbReference>
<dbReference type="GeneID" id="108072323"/>
<proteinExistence type="predicted"/>
<dbReference type="RefSeq" id="XP_070140732.1">
    <property type="nucleotide sequence ID" value="XM_070284631.1"/>
</dbReference>
<protein>
    <submittedName>
        <fullName evidence="2">Uncharacterized protein LOC108072323</fullName>
    </submittedName>
</protein>